<evidence type="ECO:0000313" key="4">
    <source>
        <dbReference type="Proteomes" id="UP001301769"/>
    </source>
</evidence>
<feature type="transmembrane region" description="Helical" evidence="2">
    <location>
        <begin position="87"/>
        <end position="104"/>
    </location>
</feature>
<accession>A0AAN6YCJ2</accession>
<keyword evidence="4" id="KW-1185">Reference proteome</keyword>
<reference evidence="3" key="2">
    <citation type="submission" date="2023-05" db="EMBL/GenBank/DDBJ databases">
        <authorList>
            <consortium name="Lawrence Berkeley National Laboratory"/>
            <person name="Steindorff A."/>
            <person name="Hensen N."/>
            <person name="Bonometti L."/>
            <person name="Westerberg I."/>
            <person name="Brannstrom I.O."/>
            <person name="Guillou S."/>
            <person name="Cros-Aarteil S."/>
            <person name="Calhoun S."/>
            <person name="Haridas S."/>
            <person name="Kuo A."/>
            <person name="Mondo S."/>
            <person name="Pangilinan J."/>
            <person name="Riley R."/>
            <person name="Labutti K."/>
            <person name="Andreopoulos B."/>
            <person name="Lipzen A."/>
            <person name="Chen C."/>
            <person name="Yanf M."/>
            <person name="Daum C."/>
            <person name="Ng V."/>
            <person name="Clum A."/>
            <person name="Ohm R."/>
            <person name="Martin F."/>
            <person name="Silar P."/>
            <person name="Natvig D."/>
            <person name="Lalanne C."/>
            <person name="Gautier V."/>
            <person name="Ament-Velasquez S.L."/>
            <person name="Kruys A."/>
            <person name="Hutchinson M.I."/>
            <person name="Powell A.J."/>
            <person name="Barry K."/>
            <person name="Miller A.N."/>
            <person name="Grigoriev I.V."/>
            <person name="Debuchy R."/>
            <person name="Gladieux P."/>
            <person name="Thoren M.H."/>
            <person name="Johannesson H."/>
        </authorList>
    </citation>
    <scope>NUCLEOTIDE SEQUENCE</scope>
    <source>
        <strain evidence="3">PSN293</strain>
    </source>
</reference>
<dbReference type="EMBL" id="MU858107">
    <property type="protein sequence ID" value="KAK4213537.1"/>
    <property type="molecule type" value="Genomic_DNA"/>
</dbReference>
<feature type="region of interest" description="Disordered" evidence="1">
    <location>
        <begin position="230"/>
        <end position="280"/>
    </location>
</feature>
<protein>
    <recommendedName>
        <fullName evidence="5">Integral membrane protein</fullName>
    </recommendedName>
</protein>
<dbReference type="AlphaFoldDB" id="A0AAN6YCJ2"/>
<feature type="transmembrane region" description="Helical" evidence="2">
    <location>
        <begin position="47"/>
        <end position="67"/>
    </location>
</feature>
<proteinExistence type="predicted"/>
<comment type="caution">
    <text evidence="3">The sequence shown here is derived from an EMBL/GenBank/DDBJ whole genome shotgun (WGS) entry which is preliminary data.</text>
</comment>
<dbReference type="PANTHER" id="PTHR33048:SF47">
    <property type="entry name" value="INTEGRAL MEMBRANE PROTEIN-RELATED"/>
    <property type="match status" value="1"/>
</dbReference>
<dbReference type="InterPro" id="IPR052337">
    <property type="entry name" value="SAT4-like"/>
</dbReference>
<sequence length="280" mass="31044">MAHIGGNNWRHCTITMIVWVLVSGMFVFARLATRYRLGPDRLSYDDWILLSAWIFAVIKGVLTTVSFFPMYQGWSVMGYYMSPDPDLHFRAEIIFGVALFFGALEEALVRSAVIAFLYRLAVNKWAAGCGIYKLYLVITWTPAQDGVIGSLVTFYERGIFMVCVSIPALLPLWSLYQEKRRRRRALGAGEPERRVLTVGGGGLKQDGALGDGVINDPRLEALLVDTVPTTGGQSMMSEKRSKLDLYTSGTRPEKKRIDSDTTDLVATGSSQLSSGPSTRP</sequence>
<name>A0AAN6YCJ2_9PEZI</name>
<feature type="transmembrane region" description="Helical" evidence="2">
    <location>
        <begin position="116"/>
        <end position="138"/>
    </location>
</feature>
<evidence type="ECO:0000256" key="2">
    <source>
        <dbReference type="SAM" id="Phobius"/>
    </source>
</evidence>
<evidence type="ECO:0008006" key="5">
    <source>
        <dbReference type="Google" id="ProtNLM"/>
    </source>
</evidence>
<keyword evidence="2" id="KW-0472">Membrane</keyword>
<evidence type="ECO:0000256" key="1">
    <source>
        <dbReference type="SAM" id="MobiDB-lite"/>
    </source>
</evidence>
<keyword evidence="2" id="KW-1133">Transmembrane helix</keyword>
<feature type="compositionally biased region" description="Polar residues" evidence="1">
    <location>
        <begin position="262"/>
        <end position="280"/>
    </location>
</feature>
<reference evidence="3" key="1">
    <citation type="journal article" date="2023" name="Mol. Phylogenet. Evol.">
        <title>Genome-scale phylogeny and comparative genomics of the fungal order Sordariales.</title>
        <authorList>
            <person name="Hensen N."/>
            <person name="Bonometti L."/>
            <person name="Westerberg I."/>
            <person name="Brannstrom I.O."/>
            <person name="Guillou S."/>
            <person name="Cros-Aarteil S."/>
            <person name="Calhoun S."/>
            <person name="Haridas S."/>
            <person name="Kuo A."/>
            <person name="Mondo S."/>
            <person name="Pangilinan J."/>
            <person name="Riley R."/>
            <person name="LaButti K."/>
            <person name="Andreopoulos B."/>
            <person name="Lipzen A."/>
            <person name="Chen C."/>
            <person name="Yan M."/>
            <person name="Daum C."/>
            <person name="Ng V."/>
            <person name="Clum A."/>
            <person name="Steindorff A."/>
            <person name="Ohm R.A."/>
            <person name="Martin F."/>
            <person name="Silar P."/>
            <person name="Natvig D.O."/>
            <person name="Lalanne C."/>
            <person name="Gautier V."/>
            <person name="Ament-Velasquez S.L."/>
            <person name="Kruys A."/>
            <person name="Hutchinson M.I."/>
            <person name="Powell A.J."/>
            <person name="Barry K."/>
            <person name="Miller A.N."/>
            <person name="Grigoriev I.V."/>
            <person name="Debuchy R."/>
            <person name="Gladieux P."/>
            <person name="Hiltunen Thoren M."/>
            <person name="Johannesson H."/>
        </authorList>
    </citation>
    <scope>NUCLEOTIDE SEQUENCE</scope>
    <source>
        <strain evidence="3">PSN293</strain>
    </source>
</reference>
<keyword evidence="2" id="KW-0812">Transmembrane</keyword>
<gene>
    <name evidence="3" type="ORF">QBC37DRAFT_373914</name>
</gene>
<dbReference type="PANTHER" id="PTHR33048">
    <property type="entry name" value="PTH11-LIKE INTEGRAL MEMBRANE PROTEIN (AFU_ORTHOLOGUE AFUA_5G11245)"/>
    <property type="match status" value="1"/>
</dbReference>
<evidence type="ECO:0000313" key="3">
    <source>
        <dbReference type="EMBL" id="KAK4213537.1"/>
    </source>
</evidence>
<organism evidence="3 4">
    <name type="scientific">Rhypophila decipiens</name>
    <dbReference type="NCBI Taxonomy" id="261697"/>
    <lineage>
        <taxon>Eukaryota</taxon>
        <taxon>Fungi</taxon>
        <taxon>Dikarya</taxon>
        <taxon>Ascomycota</taxon>
        <taxon>Pezizomycotina</taxon>
        <taxon>Sordariomycetes</taxon>
        <taxon>Sordariomycetidae</taxon>
        <taxon>Sordariales</taxon>
        <taxon>Naviculisporaceae</taxon>
        <taxon>Rhypophila</taxon>
    </lineage>
</organism>
<dbReference type="Proteomes" id="UP001301769">
    <property type="component" value="Unassembled WGS sequence"/>
</dbReference>
<feature type="transmembrane region" description="Helical" evidence="2">
    <location>
        <begin position="16"/>
        <end position="35"/>
    </location>
</feature>
<feature type="transmembrane region" description="Helical" evidence="2">
    <location>
        <begin position="158"/>
        <end position="176"/>
    </location>
</feature>